<dbReference type="Proteomes" id="UP001163687">
    <property type="component" value="Chromosome"/>
</dbReference>
<name>A0AA35CL00_9FIRM</name>
<dbReference type="Pfam" id="PF00005">
    <property type="entry name" value="ABC_tran"/>
    <property type="match status" value="1"/>
</dbReference>
<dbReference type="InterPro" id="IPR003439">
    <property type="entry name" value="ABC_transporter-like_ATP-bd"/>
</dbReference>
<keyword evidence="2" id="KW-0547">Nucleotide-binding</keyword>
<evidence type="ECO:0000256" key="3">
    <source>
        <dbReference type="ARBA" id="ARBA00022840"/>
    </source>
</evidence>
<evidence type="ECO:0000256" key="1">
    <source>
        <dbReference type="ARBA" id="ARBA00022448"/>
    </source>
</evidence>
<dbReference type="GO" id="GO:0005524">
    <property type="term" value="F:ATP binding"/>
    <property type="evidence" value="ECO:0007669"/>
    <property type="project" value="UniProtKB-KW"/>
</dbReference>
<dbReference type="InterPro" id="IPR051120">
    <property type="entry name" value="ABC_AA/LPS_Transport"/>
</dbReference>
<dbReference type="PANTHER" id="PTHR45772">
    <property type="entry name" value="CONSERVED COMPONENT OF ABC TRANSPORTER FOR NATURAL AMINO ACIDS-RELATED"/>
    <property type="match status" value="1"/>
</dbReference>
<dbReference type="SUPFAM" id="SSF52540">
    <property type="entry name" value="P-loop containing nucleoside triphosphate hydrolases"/>
    <property type="match status" value="1"/>
</dbReference>
<dbReference type="CDD" id="cd03219">
    <property type="entry name" value="ABC_Mj1267_LivG_branched"/>
    <property type="match status" value="1"/>
</dbReference>
<dbReference type="RefSeq" id="WP_264841723.1">
    <property type="nucleotide sequence ID" value="NZ_AP025628.1"/>
</dbReference>
<dbReference type="InterPro" id="IPR027417">
    <property type="entry name" value="P-loop_NTPase"/>
</dbReference>
<organism evidence="5 6">
    <name type="scientific">Caldinitratiruptor microaerophilus</name>
    <dbReference type="NCBI Taxonomy" id="671077"/>
    <lineage>
        <taxon>Bacteria</taxon>
        <taxon>Bacillati</taxon>
        <taxon>Bacillota</taxon>
        <taxon>Clostridia</taxon>
        <taxon>Eubacteriales</taxon>
        <taxon>Symbiobacteriaceae</taxon>
        <taxon>Caldinitratiruptor</taxon>
    </lineage>
</organism>
<dbReference type="SMART" id="SM00382">
    <property type="entry name" value="AAA"/>
    <property type="match status" value="1"/>
</dbReference>
<dbReference type="AlphaFoldDB" id="A0AA35CL00"/>
<dbReference type="EMBL" id="AP025628">
    <property type="protein sequence ID" value="BDG61042.1"/>
    <property type="molecule type" value="Genomic_DNA"/>
</dbReference>
<dbReference type="GO" id="GO:0005886">
    <property type="term" value="C:plasma membrane"/>
    <property type="evidence" value="ECO:0007669"/>
    <property type="project" value="TreeGrafter"/>
</dbReference>
<reference evidence="5" key="1">
    <citation type="submission" date="2022-03" db="EMBL/GenBank/DDBJ databases">
        <title>Complete genome sequence of Caldinitratiruptor microaerophilus.</title>
        <authorList>
            <person name="Mukaiyama R."/>
            <person name="Nishiyama T."/>
            <person name="Ueda K."/>
        </authorList>
    </citation>
    <scope>NUCLEOTIDE SEQUENCE</scope>
    <source>
        <strain evidence="5">JCM 16183</strain>
    </source>
</reference>
<keyword evidence="6" id="KW-1185">Reference proteome</keyword>
<dbReference type="InterPro" id="IPR032823">
    <property type="entry name" value="BCA_ABC_TP_C"/>
</dbReference>
<feature type="domain" description="ABC transporter" evidence="4">
    <location>
        <begin position="6"/>
        <end position="254"/>
    </location>
</feature>
<evidence type="ECO:0000313" key="5">
    <source>
        <dbReference type="EMBL" id="BDG61042.1"/>
    </source>
</evidence>
<accession>A0AA35CL00</accession>
<keyword evidence="3 5" id="KW-0067">ATP-binding</keyword>
<dbReference type="PROSITE" id="PS50893">
    <property type="entry name" value="ABC_TRANSPORTER_2"/>
    <property type="match status" value="1"/>
</dbReference>
<dbReference type="FunFam" id="3.40.50.300:FF:000421">
    <property type="entry name" value="Branched-chain amino acid ABC transporter ATP-binding protein"/>
    <property type="match status" value="1"/>
</dbReference>
<sequence>MTTPALALRGLTKAFGGLVAVDGLDMAVRPGEVHGLIGPNGSGKSTTLNLISGLLRPTRGQVLLEGRDVTGQGAAARVRLGIARTFQNIRLFRHLTVLDNVLAATYPRTRAGLLAVLARTPAMRSEEEAARRRSLELLDLVGLGRRAADLPGDLPYAQQRLVEIARALATGPRVLLLDEPAAGMNPAEKQELLALIRRLNREFGLTVVLVEHDMSLVMQACDRITVLNFGSRVAEGTPQEVRRHPEVVRAYLGTRFADPAAREARSGA</sequence>
<dbReference type="InterPro" id="IPR003593">
    <property type="entry name" value="AAA+_ATPase"/>
</dbReference>
<dbReference type="KEGG" id="cmic:caldi_21320"/>
<dbReference type="Pfam" id="PF12399">
    <property type="entry name" value="BCA_ABC_TP_C"/>
    <property type="match status" value="1"/>
</dbReference>
<gene>
    <name evidence="5" type="ORF">caldi_21320</name>
</gene>
<evidence type="ECO:0000259" key="4">
    <source>
        <dbReference type="PROSITE" id="PS50893"/>
    </source>
</evidence>
<keyword evidence="1" id="KW-0813">Transport</keyword>
<evidence type="ECO:0000256" key="2">
    <source>
        <dbReference type="ARBA" id="ARBA00022741"/>
    </source>
</evidence>
<dbReference type="PANTHER" id="PTHR45772:SF9">
    <property type="entry name" value="CONSERVED COMPONENT OF ABC TRANSPORTER FOR NATURAL AMINO ACIDS"/>
    <property type="match status" value="1"/>
</dbReference>
<protein>
    <submittedName>
        <fullName evidence="5">ABC transporter ATP-binding protein</fullName>
    </submittedName>
</protein>
<evidence type="ECO:0000313" key="6">
    <source>
        <dbReference type="Proteomes" id="UP001163687"/>
    </source>
</evidence>
<dbReference type="GO" id="GO:0016887">
    <property type="term" value="F:ATP hydrolysis activity"/>
    <property type="evidence" value="ECO:0007669"/>
    <property type="project" value="InterPro"/>
</dbReference>
<dbReference type="Gene3D" id="3.40.50.300">
    <property type="entry name" value="P-loop containing nucleotide triphosphate hydrolases"/>
    <property type="match status" value="1"/>
</dbReference>
<proteinExistence type="predicted"/>